<dbReference type="eggNOG" id="ENOG502RRGR">
    <property type="taxonomic scope" value="Eukaryota"/>
</dbReference>
<dbReference type="Gene3D" id="1.20.1280.50">
    <property type="match status" value="1"/>
</dbReference>
<protein>
    <recommendedName>
        <fullName evidence="1">F-box domain-containing protein</fullName>
    </recommendedName>
</protein>
<dbReference type="PROSITE" id="PS50181">
    <property type="entry name" value="FBOX"/>
    <property type="match status" value="1"/>
</dbReference>
<dbReference type="OMA" id="CSVSAKT"/>
<dbReference type="SUPFAM" id="SSF52047">
    <property type="entry name" value="RNI-like"/>
    <property type="match status" value="1"/>
</dbReference>
<dbReference type="InterPro" id="IPR055294">
    <property type="entry name" value="FBL60-like"/>
</dbReference>
<name>V4L1L2_EUTSA</name>
<feature type="domain" description="F-box" evidence="1">
    <location>
        <begin position="6"/>
        <end position="54"/>
    </location>
</feature>
<dbReference type="AlphaFoldDB" id="V4L1L2"/>
<sequence length="492" mass="55318">MGFVSRDIISGLPNPLISHILSFLPTKEAVSTSVLAKRWRFLFASVTNLDFESGDDENSTSFMEFVDRVLALQGNAPLSKFSLNCSDYPDPDRVNGWILNVLRRGVSELDLSLSEYPLPPKIFVSKTLVRLKLGPADDLSFSIDVKNVFLPMLKTLDIDSVVFEERGFGFVKLLAGCPVLEELVMMNIGWEDWKFCSVLVKTLKRLTFFSEDTYENPKSVSFDTPNLEYLEYSDSTADKYPKVNFSSLVEAHIGIRLTEDQSGDANFSEDSYFSEGDEEKEMVGNATEFLMGICNVKILYLSAKALEVLTYCCKAMPVFNNLIQLTIESNSEIGWDSLPGLLKNCPSLETLVLKGLVHKLNKGCGDMCCCKRPKHPSCLSSSPVKVVKILMCEDYDEDMMEMEQMKHFLKKMPCLEQLMVYYNTSYDPSVLELSKKLQKINGIASAKCKIHVISQNLSLSSTVPCSLTMKWSTAPPEEEKSWPTTPPKKEYS</sequence>
<proteinExistence type="predicted"/>
<dbReference type="CDD" id="cd22160">
    <property type="entry name" value="F-box_AtFBL13-like"/>
    <property type="match status" value="1"/>
</dbReference>
<dbReference type="PANTHER" id="PTHR31293">
    <property type="entry name" value="RNI-LIKE SUPERFAMILY PROTEIN"/>
    <property type="match status" value="1"/>
</dbReference>
<dbReference type="InterPro" id="IPR055411">
    <property type="entry name" value="LRR_FXL15/At3g58940/PEG3-like"/>
</dbReference>
<gene>
    <name evidence="2" type="ORF">EUTSA_v10006442mg</name>
</gene>
<dbReference type="InterPro" id="IPR001810">
    <property type="entry name" value="F-box_dom"/>
</dbReference>
<accession>V4L1L2</accession>
<dbReference type="Gene3D" id="3.80.10.10">
    <property type="entry name" value="Ribonuclease Inhibitor"/>
    <property type="match status" value="1"/>
</dbReference>
<dbReference type="EMBL" id="KI517455">
    <property type="protein sequence ID" value="ESQ44165.1"/>
    <property type="molecule type" value="Genomic_DNA"/>
</dbReference>
<dbReference type="PANTHER" id="PTHR31293:SF16">
    <property type="entry name" value="RNI-LIKE SUPERFAMILY PROTEIN"/>
    <property type="match status" value="1"/>
</dbReference>
<reference evidence="2 3" key="1">
    <citation type="journal article" date="2013" name="Front. Plant Sci.">
        <title>The Reference Genome of the Halophytic Plant Eutrema salsugineum.</title>
        <authorList>
            <person name="Yang R."/>
            <person name="Jarvis D.E."/>
            <person name="Chen H."/>
            <person name="Beilstein M.A."/>
            <person name="Grimwood J."/>
            <person name="Jenkins J."/>
            <person name="Shu S."/>
            <person name="Prochnik S."/>
            <person name="Xin M."/>
            <person name="Ma C."/>
            <person name="Schmutz J."/>
            <person name="Wing R.A."/>
            <person name="Mitchell-Olds T."/>
            <person name="Schumaker K.S."/>
            <person name="Wang X."/>
        </authorList>
    </citation>
    <scope>NUCLEOTIDE SEQUENCE [LARGE SCALE GENOMIC DNA]</scope>
</reference>
<dbReference type="InterPro" id="IPR036047">
    <property type="entry name" value="F-box-like_dom_sf"/>
</dbReference>
<dbReference type="InterPro" id="IPR053781">
    <property type="entry name" value="F-box_AtFBL13-like"/>
</dbReference>
<dbReference type="InterPro" id="IPR006566">
    <property type="entry name" value="FBD"/>
</dbReference>
<dbReference type="Proteomes" id="UP000030689">
    <property type="component" value="Unassembled WGS sequence"/>
</dbReference>
<dbReference type="SMART" id="SM00579">
    <property type="entry name" value="FBD"/>
    <property type="match status" value="1"/>
</dbReference>
<dbReference type="SUPFAM" id="SSF81383">
    <property type="entry name" value="F-box domain"/>
    <property type="match status" value="1"/>
</dbReference>
<evidence type="ECO:0000313" key="2">
    <source>
        <dbReference type="EMBL" id="ESQ44165.1"/>
    </source>
</evidence>
<dbReference type="KEGG" id="eus:EUTSA_v10006442mg"/>
<evidence type="ECO:0000313" key="3">
    <source>
        <dbReference type="Proteomes" id="UP000030689"/>
    </source>
</evidence>
<evidence type="ECO:0000259" key="1">
    <source>
        <dbReference type="PROSITE" id="PS50181"/>
    </source>
</evidence>
<dbReference type="STRING" id="72664.V4L1L2"/>
<keyword evidence="3" id="KW-1185">Reference proteome</keyword>
<dbReference type="OrthoDB" id="612216at2759"/>
<dbReference type="Pfam" id="PF00646">
    <property type="entry name" value="F-box"/>
    <property type="match status" value="1"/>
</dbReference>
<dbReference type="Gramene" id="ESQ44165">
    <property type="protein sequence ID" value="ESQ44165"/>
    <property type="gene ID" value="EUTSA_v10006442mg"/>
</dbReference>
<dbReference type="Pfam" id="PF24758">
    <property type="entry name" value="LRR_At5g56370"/>
    <property type="match status" value="1"/>
</dbReference>
<feature type="non-terminal residue" evidence="2">
    <location>
        <position position="492"/>
    </location>
</feature>
<dbReference type="InterPro" id="IPR032675">
    <property type="entry name" value="LRR_dom_sf"/>
</dbReference>
<organism evidence="2 3">
    <name type="scientific">Eutrema salsugineum</name>
    <name type="common">Saltwater cress</name>
    <name type="synonym">Sisymbrium salsugineum</name>
    <dbReference type="NCBI Taxonomy" id="72664"/>
    <lineage>
        <taxon>Eukaryota</taxon>
        <taxon>Viridiplantae</taxon>
        <taxon>Streptophyta</taxon>
        <taxon>Embryophyta</taxon>
        <taxon>Tracheophyta</taxon>
        <taxon>Spermatophyta</taxon>
        <taxon>Magnoliopsida</taxon>
        <taxon>eudicotyledons</taxon>
        <taxon>Gunneridae</taxon>
        <taxon>Pentapetalae</taxon>
        <taxon>rosids</taxon>
        <taxon>malvids</taxon>
        <taxon>Brassicales</taxon>
        <taxon>Brassicaceae</taxon>
        <taxon>Eutremeae</taxon>
        <taxon>Eutrema</taxon>
    </lineage>
</organism>